<dbReference type="Proteomes" id="UP000316238">
    <property type="component" value="Unassembled WGS sequence"/>
</dbReference>
<organism evidence="2 3">
    <name type="scientific">Candidatus Electronema aureum</name>
    <dbReference type="NCBI Taxonomy" id="2005002"/>
    <lineage>
        <taxon>Bacteria</taxon>
        <taxon>Pseudomonadati</taxon>
        <taxon>Thermodesulfobacteriota</taxon>
        <taxon>Desulfobulbia</taxon>
        <taxon>Desulfobulbales</taxon>
        <taxon>Desulfobulbaceae</taxon>
        <taxon>Candidatus Electronema</taxon>
    </lineage>
</organism>
<evidence type="ECO:0000256" key="1">
    <source>
        <dbReference type="SAM" id="SignalP"/>
    </source>
</evidence>
<accession>A0A521FZU4</accession>
<dbReference type="EMBL" id="NQJD01000032">
    <property type="protein sequence ID" value="TAA74294.1"/>
    <property type="molecule type" value="Genomic_DNA"/>
</dbReference>
<feature type="chain" id="PRO_5021961525" description="Lipoprotein" evidence="1">
    <location>
        <begin position="29"/>
        <end position="132"/>
    </location>
</feature>
<proteinExistence type="predicted"/>
<sequence>MKTGKRQLLGLAVSALVMAALSGCGRYAKTEFVMTPPSSPEGQMCLMKCEKDRKQSMDNEYLQQKNCEHHNRMVRLEFERCIASGATNCYHASALPCPSPRADRWENEYRHCYQSCGGSVNTKEVCTGGWCL</sequence>
<gene>
    <name evidence="2" type="ORF">CDV28_13221</name>
</gene>
<evidence type="ECO:0000313" key="3">
    <source>
        <dbReference type="Proteomes" id="UP000316238"/>
    </source>
</evidence>
<name>A0A521FZU4_9BACT</name>
<dbReference type="PROSITE" id="PS51257">
    <property type="entry name" value="PROKAR_LIPOPROTEIN"/>
    <property type="match status" value="1"/>
</dbReference>
<comment type="caution">
    <text evidence="2">The sequence shown here is derived from an EMBL/GenBank/DDBJ whole genome shotgun (WGS) entry which is preliminary data.</text>
</comment>
<keyword evidence="1" id="KW-0732">Signal</keyword>
<feature type="signal peptide" evidence="1">
    <location>
        <begin position="1"/>
        <end position="28"/>
    </location>
</feature>
<dbReference type="AlphaFoldDB" id="A0A521FZU4"/>
<keyword evidence="3" id="KW-1185">Reference proteome</keyword>
<protein>
    <recommendedName>
        <fullName evidence="4">Lipoprotein</fullName>
    </recommendedName>
</protein>
<reference evidence="2" key="1">
    <citation type="submission" date="2017-07" db="EMBL/GenBank/DDBJ databases">
        <title>The cable genome - Insights into the physiology and evolution of filamentous bacteria capable of sulfide oxidation via long distance electron transfer.</title>
        <authorList>
            <person name="Thorup C."/>
            <person name="Bjerg J.T."/>
            <person name="Schreiber L."/>
            <person name="Nielsen L.P."/>
            <person name="Kjeldsen K.U."/>
            <person name="Boesen T."/>
            <person name="Boggild A."/>
            <person name="Meysman F."/>
            <person name="Geelhoed J."/>
            <person name="Schramm A."/>
        </authorList>
    </citation>
    <scope>NUCLEOTIDE SEQUENCE [LARGE SCALE GENOMIC DNA]</scope>
    <source>
        <strain evidence="2">GS</strain>
    </source>
</reference>
<evidence type="ECO:0008006" key="4">
    <source>
        <dbReference type="Google" id="ProtNLM"/>
    </source>
</evidence>
<evidence type="ECO:0000313" key="2">
    <source>
        <dbReference type="EMBL" id="TAA74294.1"/>
    </source>
</evidence>